<keyword evidence="3" id="KW-1185">Reference proteome</keyword>
<name>A0ABZ2IQW2_9BACT</name>
<reference evidence="2 3" key="1">
    <citation type="submission" date="2024-02" db="EMBL/GenBank/DDBJ databases">
        <title>Whole genome sequencing of Parabacteroides sp. AD58.</title>
        <authorList>
            <person name="Chaplin A.V."/>
            <person name="Pikina A.P."/>
            <person name="Sokolova S.R."/>
            <person name="Korostin D.O."/>
            <person name="Efimov B.A."/>
        </authorList>
    </citation>
    <scope>NUCLEOTIDE SEQUENCE [LARGE SCALE GENOMIC DNA]</scope>
    <source>
        <strain evidence="2 3">AD58</strain>
    </source>
</reference>
<keyword evidence="1" id="KW-0812">Transmembrane</keyword>
<proteinExistence type="predicted"/>
<keyword evidence="1" id="KW-0472">Membrane</keyword>
<evidence type="ECO:0008006" key="4">
    <source>
        <dbReference type="Google" id="ProtNLM"/>
    </source>
</evidence>
<dbReference type="Proteomes" id="UP001320603">
    <property type="component" value="Chromosome"/>
</dbReference>
<gene>
    <name evidence="2" type="ORF">NEE14_000955</name>
</gene>
<sequence length="299" mass="34936">MKKFIKNIILFIIPLLIILPIVEIYLRSIPNAYKLKNLFMENHAGEIETLVFGSSHTYHAINPILFKSKCFNIAYSSQDLKRDVFLFDRFIENMSSLKQIVIAISYHTLPEMMEDFSSSETLLKYYGIYMDYPPTRFSLELTIPQWKNKFLMHVKGENTCKCNYLGFGTDYTIENRKKDLNLHNANITAKYHTNKNPSHVKENMAILYHFANICKEKNIKLIILTTPVTDLYSSCLDPTQLNLMHKSINEILDTYPETIYLNFMNDKRFNHNDFYDVDHLNTNGAQKFTTILTAIIDLP</sequence>
<organism evidence="2 3">
    <name type="scientific">Parabacteroides absconsus</name>
    <dbReference type="NCBI Taxonomy" id="2951805"/>
    <lineage>
        <taxon>Bacteria</taxon>
        <taxon>Pseudomonadati</taxon>
        <taxon>Bacteroidota</taxon>
        <taxon>Bacteroidia</taxon>
        <taxon>Bacteroidales</taxon>
        <taxon>Tannerellaceae</taxon>
        <taxon>Parabacteroides</taxon>
    </lineage>
</organism>
<evidence type="ECO:0000313" key="3">
    <source>
        <dbReference type="Proteomes" id="UP001320603"/>
    </source>
</evidence>
<dbReference type="SUPFAM" id="SSF52266">
    <property type="entry name" value="SGNH hydrolase"/>
    <property type="match status" value="1"/>
</dbReference>
<evidence type="ECO:0000256" key="1">
    <source>
        <dbReference type="SAM" id="Phobius"/>
    </source>
</evidence>
<dbReference type="EMBL" id="CP146284">
    <property type="protein sequence ID" value="WWV66594.1"/>
    <property type="molecule type" value="Genomic_DNA"/>
</dbReference>
<accession>A0ABZ2IQW2</accession>
<keyword evidence="1" id="KW-1133">Transmembrane helix</keyword>
<dbReference type="RefSeq" id="WP_251968083.1">
    <property type="nucleotide sequence ID" value="NZ_CP146284.1"/>
</dbReference>
<feature type="transmembrane region" description="Helical" evidence="1">
    <location>
        <begin position="7"/>
        <end position="26"/>
    </location>
</feature>
<protein>
    <recommendedName>
        <fullName evidence="4">SGNH/GDSL hydrolase family protein</fullName>
    </recommendedName>
</protein>
<evidence type="ECO:0000313" key="2">
    <source>
        <dbReference type="EMBL" id="WWV66594.1"/>
    </source>
</evidence>